<dbReference type="InterPro" id="IPR012296">
    <property type="entry name" value="Nuclease_put_TT1808"/>
</dbReference>
<organism evidence="2 3">
    <name type="scientific">Candidatus Entotheonella gemina</name>
    <dbReference type="NCBI Taxonomy" id="1429439"/>
    <lineage>
        <taxon>Bacteria</taxon>
        <taxon>Pseudomonadati</taxon>
        <taxon>Nitrospinota/Tectimicrobiota group</taxon>
        <taxon>Candidatus Tectimicrobiota</taxon>
        <taxon>Candidatus Entotheonellia</taxon>
        <taxon>Candidatus Entotheonellales</taxon>
        <taxon>Candidatus Entotheonellaceae</taxon>
        <taxon>Candidatus Entotheonella</taxon>
    </lineage>
</organism>
<feature type="domain" description="Putative restriction endonuclease" evidence="1">
    <location>
        <begin position="36"/>
        <end position="112"/>
    </location>
</feature>
<dbReference type="CDD" id="cd06260">
    <property type="entry name" value="DUF820-like"/>
    <property type="match status" value="1"/>
</dbReference>
<gene>
    <name evidence="2" type="ORF">ETSY2_05515</name>
</gene>
<dbReference type="InterPro" id="IPR008538">
    <property type="entry name" value="Uma2"/>
</dbReference>
<dbReference type="InterPro" id="IPR011335">
    <property type="entry name" value="Restrct_endonuc-II-like"/>
</dbReference>
<dbReference type="PANTHER" id="PTHR34107">
    <property type="entry name" value="SLL0198 PROTEIN-RELATED"/>
    <property type="match status" value="1"/>
</dbReference>
<evidence type="ECO:0000313" key="2">
    <source>
        <dbReference type="EMBL" id="ETX08424.1"/>
    </source>
</evidence>
<comment type="caution">
    <text evidence="2">The sequence shown here is derived from an EMBL/GenBank/DDBJ whole genome shotgun (WGS) entry which is preliminary data.</text>
</comment>
<dbReference type="PANTHER" id="PTHR34107:SF2">
    <property type="entry name" value="SLL0888 PROTEIN"/>
    <property type="match status" value="1"/>
</dbReference>
<dbReference type="SUPFAM" id="SSF52980">
    <property type="entry name" value="Restriction endonuclease-like"/>
    <property type="match status" value="1"/>
</dbReference>
<keyword evidence="3" id="KW-1185">Reference proteome</keyword>
<sequence>MVQANPAYLLKAMGGYTVFIELSLDVSHLDRERYQVKDELVPDVALYPKRPLSLPRDILRMTEMPLRVVEILSPRQGTAGILEKFEAYFALGIPSCWLVDPLTQTVHVYQSPTD</sequence>
<dbReference type="EMBL" id="AZHX01000227">
    <property type="protein sequence ID" value="ETX08424.1"/>
    <property type="molecule type" value="Genomic_DNA"/>
</dbReference>
<dbReference type="Proteomes" id="UP000019140">
    <property type="component" value="Unassembled WGS sequence"/>
</dbReference>
<dbReference type="HOGENOM" id="CLU_127156_0_0_7"/>
<dbReference type="Pfam" id="PF05685">
    <property type="entry name" value="Uma2"/>
    <property type="match status" value="1"/>
</dbReference>
<reference evidence="2 3" key="1">
    <citation type="journal article" date="2014" name="Nature">
        <title>An environmental bacterial taxon with a large and distinct metabolic repertoire.</title>
        <authorList>
            <person name="Wilson M.C."/>
            <person name="Mori T."/>
            <person name="Ruckert C."/>
            <person name="Uria A.R."/>
            <person name="Helf M.J."/>
            <person name="Takada K."/>
            <person name="Gernert C."/>
            <person name="Steffens U.A."/>
            <person name="Heycke N."/>
            <person name="Schmitt S."/>
            <person name="Rinke C."/>
            <person name="Helfrich E.J."/>
            <person name="Brachmann A.O."/>
            <person name="Gurgui C."/>
            <person name="Wakimoto T."/>
            <person name="Kracht M."/>
            <person name="Crusemann M."/>
            <person name="Hentschel U."/>
            <person name="Abe I."/>
            <person name="Matsunaga S."/>
            <person name="Kalinowski J."/>
            <person name="Takeyama H."/>
            <person name="Piel J."/>
        </authorList>
    </citation>
    <scope>NUCLEOTIDE SEQUENCE [LARGE SCALE GENOMIC DNA]</scope>
    <source>
        <strain evidence="3">TSY2</strain>
    </source>
</reference>
<evidence type="ECO:0000259" key="1">
    <source>
        <dbReference type="Pfam" id="PF05685"/>
    </source>
</evidence>
<evidence type="ECO:0000313" key="3">
    <source>
        <dbReference type="Proteomes" id="UP000019140"/>
    </source>
</evidence>
<proteinExistence type="predicted"/>
<dbReference type="AlphaFoldDB" id="W4MDK9"/>
<protein>
    <recommendedName>
        <fullName evidence="1">Putative restriction endonuclease domain-containing protein</fullName>
    </recommendedName>
</protein>
<accession>W4MDK9</accession>
<dbReference type="Gene3D" id="3.90.1570.10">
    <property type="entry name" value="tt1808, chain A"/>
    <property type="match status" value="1"/>
</dbReference>
<name>W4MDK9_9BACT</name>